<dbReference type="PROSITE" id="PS01124">
    <property type="entry name" value="HTH_ARAC_FAMILY_2"/>
    <property type="match status" value="1"/>
</dbReference>
<evidence type="ECO:0000313" key="6">
    <source>
        <dbReference type="Proteomes" id="UP000239706"/>
    </source>
</evidence>
<keyword evidence="3" id="KW-0804">Transcription</keyword>
<dbReference type="Gene3D" id="2.60.120.10">
    <property type="entry name" value="Jelly Rolls"/>
    <property type="match status" value="1"/>
</dbReference>
<evidence type="ECO:0000313" key="5">
    <source>
        <dbReference type="EMBL" id="PRR78270.1"/>
    </source>
</evidence>
<dbReference type="Proteomes" id="UP000239706">
    <property type="component" value="Unassembled WGS sequence"/>
</dbReference>
<dbReference type="InterPro" id="IPR003313">
    <property type="entry name" value="AraC-bd"/>
</dbReference>
<evidence type="ECO:0000259" key="4">
    <source>
        <dbReference type="PROSITE" id="PS01124"/>
    </source>
</evidence>
<dbReference type="InterPro" id="IPR037923">
    <property type="entry name" value="HTH-like"/>
</dbReference>
<feature type="domain" description="HTH araC/xylS-type" evidence="4">
    <location>
        <begin position="188"/>
        <end position="285"/>
    </location>
</feature>
<dbReference type="InterPro" id="IPR018060">
    <property type="entry name" value="HTH_AraC"/>
</dbReference>
<reference evidence="5 6" key="1">
    <citation type="submission" date="2018-03" db="EMBL/GenBank/DDBJ databases">
        <title>Genome sequence of Clostridium liquoris DSM 100320.</title>
        <authorList>
            <person name="Poehlein A."/>
            <person name="Daniel R."/>
        </authorList>
    </citation>
    <scope>NUCLEOTIDE SEQUENCE [LARGE SCALE GENOMIC DNA]</scope>
    <source>
        <strain evidence="5 6">DSM 100320</strain>
    </source>
</reference>
<dbReference type="SUPFAM" id="SSF51215">
    <property type="entry name" value="Regulatory protein AraC"/>
    <property type="match status" value="1"/>
</dbReference>
<dbReference type="EMBL" id="PVXO01000047">
    <property type="protein sequence ID" value="PRR78270.1"/>
    <property type="molecule type" value="Genomic_DNA"/>
</dbReference>
<protein>
    <submittedName>
        <fullName evidence="5">HTH-type transcriptional activator RhaS</fullName>
    </submittedName>
</protein>
<keyword evidence="1" id="KW-0805">Transcription regulation</keyword>
<proteinExistence type="predicted"/>
<keyword evidence="6" id="KW-1185">Reference proteome</keyword>
<organism evidence="5 6">
    <name type="scientific">Clostridium liquoris</name>
    <dbReference type="NCBI Taxonomy" id="1289519"/>
    <lineage>
        <taxon>Bacteria</taxon>
        <taxon>Bacillati</taxon>
        <taxon>Bacillota</taxon>
        <taxon>Clostridia</taxon>
        <taxon>Eubacteriales</taxon>
        <taxon>Clostridiaceae</taxon>
        <taxon>Clostridium</taxon>
    </lineage>
</organism>
<evidence type="ECO:0000256" key="3">
    <source>
        <dbReference type="ARBA" id="ARBA00023163"/>
    </source>
</evidence>
<evidence type="ECO:0000256" key="1">
    <source>
        <dbReference type="ARBA" id="ARBA00023015"/>
    </source>
</evidence>
<dbReference type="GO" id="GO:0003700">
    <property type="term" value="F:DNA-binding transcription factor activity"/>
    <property type="evidence" value="ECO:0007669"/>
    <property type="project" value="InterPro"/>
</dbReference>
<dbReference type="InterPro" id="IPR009057">
    <property type="entry name" value="Homeodomain-like_sf"/>
</dbReference>
<dbReference type="OrthoDB" id="9774814at2"/>
<dbReference type="Pfam" id="PF12833">
    <property type="entry name" value="HTH_18"/>
    <property type="match status" value="1"/>
</dbReference>
<keyword evidence="2" id="KW-0238">DNA-binding</keyword>
<dbReference type="AlphaFoldDB" id="A0A2T0B2Z4"/>
<accession>A0A2T0B2Z4</accession>
<dbReference type="RefSeq" id="WP_106063789.1">
    <property type="nucleotide sequence ID" value="NZ_PVXO01000047.1"/>
</dbReference>
<dbReference type="InterPro" id="IPR014710">
    <property type="entry name" value="RmlC-like_jellyroll"/>
</dbReference>
<name>A0A2T0B2Z4_9CLOT</name>
<dbReference type="SUPFAM" id="SSF46689">
    <property type="entry name" value="Homeodomain-like"/>
    <property type="match status" value="2"/>
</dbReference>
<dbReference type="Pfam" id="PF02311">
    <property type="entry name" value="AraC_binding"/>
    <property type="match status" value="1"/>
</dbReference>
<comment type="caution">
    <text evidence="5">The sequence shown here is derived from an EMBL/GenBank/DDBJ whole genome shotgun (WGS) entry which is preliminary data.</text>
</comment>
<evidence type="ECO:0000256" key="2">
    <source>
        <dbReference type="ARBA" id="ARBA00023125"/>
    </source>
</evidence>
<sequence length="286" mass="33847">MGNEFDNIKNKRGCLNKDFELFHIKDKKDLEFEFHYHDFNKIIIFISGKVTYAIEGKYYKLRPWDILLINNNDIHKPIIDPGETYERIIIWVNSNFIINHNSSDCNLFQCFELASSEKINLLRLDCESLKNIKSILQQLEETKHDVRFGNSILSNSLFLQFLVYLNRLFLERHNEDELSDIQYDESIGKILDYINKNLSEDLSIERISSKFYISKYYLMHKFKIQTGYTVHNYILQKRLAMARSLIKDGSSTTEAAIESGFNDYSSFVRAFKKNYEISPKHCLKIR</sequence>
<gene>
    <name evidence="5" type="primary">rhaS</name>
    <name evidence="5" type="ORF">CLLI_16970</name>
</gene>
<dbReference type="Gene3D" id="1.10.10.60">
    <property type="entry name" value="Homeodomain-like"/>
    <property type="match status" value="2"/>
</dbReference>
<dbReference type="PANTHER" id="PTHR43280">
    <property type="entry name" value="ARAC-FAMILY TRANSCRIPTIONAL REGULATOR"/>
    <property type="match status" value="1"/>
</dbReference>
<dbReference type="SMART" id="SM00342">
    <property type="entry name" value="HTH_ARAC"/>
    <property type="match status" value="1"/>
</dbReference>
<dbReference type="GO" id="GO:0043565">
    <property type="term" value="F:sequence-specific DNA binding"/>
    <property type="evidence" value="ECO:0007669"/>
    <property type="project" value="InterPro"/>
</dbReference>
<dbReference type="PANTHER" id="PTHR43280:SF34">
    <property type="entry name" value="ARAC-FAMILY TRANSCRIPTIONAL REGULATOR"/>
    <property type="match status" value="1"/>
</dbReference>